<dbReference type="AlphaFoldDB" id="A0A811PV28"/>
<accession>A0A811PV28</accession>
<dbReference type="Pfam" id="PF18052">
    <property type="entry name" value="Rx_N"/>
    <property type="match status" value="1"/>
</dbReference>
<keyword evidence="6" id="KW-0175">Coiled coil</keyword>
<dbReference type="EMBL" id="CAJGYO010000007">
    <property type="protein sequence ID" value="CAD6247802.1"/>
    <property type="molecule type" value="Genomic_DNA"/>
</dbReference>
<dbReference type="Gene3D" id="1.20.5.4130">
    <property type="match status" value="1"/>
</dbReference>
<evidence type="ECO:0000256" key="2">
    <source>
        <dbReference type="ARBA" id="ARBA00022614"/>
    </source>
</evidence>
<comment type="caution">
    <text evidence="8">The sequence shown here is derived from an EMBL/GenBank/DDBJ whole genome shotgun (WGS) entry which is preliminary data.</text>
</comment>
<evidence type="ECO:0000256" key="6">
    <source>
        <dbReference type="SAM" id="Coils"/>
    </source>
</evidence>
<sequence length="145" mass="16865">MAEAVLLALTKIGSVLADETAKKMLSKLSEKVNNLKDLNDKIELIRMQLTAMNNVIRKIGTVYLTDEVVKGWIGEVRKVAYHVEDVMDKYSYHTLQMEEEWFLKKYFVKASHYVLVFSQIAEVVIKIEKEIKKVIEIKDLWFQPS</sequence>
<dbReference type="OrthoDB" id="606096at2759"/>
<comment type="similarity">
    <text evidence="1">Belongs to the disease resistance NB-LRR family.</text>
</comment>
<feature type="coiled-coil region" evidence="6">
    <location>
        <begin position="21"/>
        <end position="55"/>
    </location>
</feature>
<gene>
    <name evidence="8" type="ORF">NCGR_LOCUS31980</name>
</gene>
<evidence type="ECO:0000313" key="9">
    <source>
        <dbReference type="Proteomes" id="UP000604825"/>
    </source>
</evidence>
<reference evidence="8" key="1">
    <citation type="submission" date="2020-10" db="EMBL/GenBank/DDBJ databases">
        <authorList>
            <person name="Han B."/>
            <person name="Lu T."/>
            <person name="Zhao Q."/>
            <person name="Huang X."/>
            <person name="Zhao Y."/>
        </authorList>
    </citation>
    <scope>NUCLEOTIDE SEQUENCE</scope>
</reference>
<evidence type="ECO:0000313" key="8">
    <source>
        <dbReference type="EMBL" id="CAD6247802.1"/>
    </source>
</evidence>
<keyword evidence="3" id="KW-0677">Repeat</keyword>
<dbReference type="GO" id="GO:0000166">
    <property type="term" value="F:nucleotide binding"/>
    <property type="evidence" value="ECO:0007669"/>
    <property type="project" value="UniProtKB-KW"/>
</dbReference>
<dbReference type="GO" id="GO:0006952">
    <property type="term" value="P:defense response"/>
    <property type="evidence" value="ECO:0007669"/>
    <property type="project" value="UniProtKB-KW"/>
</dbReference>
<keyword evidence="2" id="KW-0433">Leucine-rich repeat</keyword>
<evidence type="ECO:0000256" key="1">
    <source>
        <dbReference type="ARBA" id="ARBA00008894"/>
    </source>
</evidence>
<evidence type="ECO:0000259" key="7">
    <source>
        <dbReference type="Pfam" id="PF18052"/>
    </source>
</evidence>
<keyword evidence="9" id="KW-1185">Reference proteome</keyword>
<feature type="domain" description="Disease resistance N-terminal" evidence="7">
    <location>
        <begin position="21"/>
        <end position="101"/>
    </location>
</feature>
<dbReference type="PANTHER" id="PTHR19338:SF45">
    <property type="entry name" value="RX N-TERMINAL DOMAIN-CONTAINING PROTEIN"/>
    <property type="match status" value="1"/>
</dbReference>
<proteinExistence type="inferred from homology"/>
<dbReference type="PANTHER" id="PTHR19338">
    <property type="entry name" value="TRANSLOCASE OF INNER MITOCHONDRIAL MEMBRANE 13 HOMOLOG"/>
    <property type="match status" value="1"/>
</dbReference>
<protein>
    <recommendedName>
        <fullName evidence="7">Disease resistance N-terminal domain-containing protein</fullName>
    </recommendedName>
</protein>
<keyword evidence="4" id="KW-0547">Nucleotide-binding</keyword>
<keyword evidence="5" id="KW-0611">Plant defense</keyword>
<organism evidence="8 9">
    <name type="scientific">Miscanthus lutarioriparius</name>
    <dbReference type="NCBI Taxonomy" id="422564"/>
    <lineage>
        <taxon>Eukaryota</taxon>
        <taxon>Viridiplantae</taxon>
        <taxon>Streptophyta</taxon>
        <taxon>Embryophyta</taxon>
        <taxon>Tracheophyta</taxon>
        <taxon>Spermatophyta</taxon>
        <taxon>Magnoliopsida</taxon>
        <taxon>Liliopsida</taxon>
        <taxon>Poales</taxon>
        <taxon>Poaceae</taxon>
        <taxon>PACMAD clade</taxon>
        <taxon>Panicoideae</taxon>
        <taxon>Andropogonodae</taxon>
        <taxon>Andropogoneae</taxon>
        <taxon>Saccharinae</taxon>
        <taxon>Miscanthus</taxon>
    </lineage>
</organism>
<name>A0A811PV28_9POAL</name>
<evidence type="ECO:0000256" key="5">
    <source>
        <dbReference type="ARBA" id="ARBA00022821"/>
    </source>
</evidence>
<evidence type="ECO:0000256" key="3">
    <source>
        <dbReference type="ARBA" id="ARBA00022737"/>
    </source>
</evidence>
<dbReference type="Proteomes" id="UP000604825">
    <property type="component" value="Unassembled WGS sequence"/>
</dbReference>
<dbReference type="InterPro" id="IPR041118">
    <property type="entry name" value="Rx_N"/>
</dbReference>
<evidence type="ECO:0000256" key="4">
    <source>
        <dbReference type="ARBA" id="ARBA00022741"/>
    </source>
</evidence>